<sequence>MTVRFQRQHSTIVFRKFMPSFKRNIAFPLAAFLFLAISACSRPVPFSAYLAEQLLQENLNSLTEQPVFELRKIEIQSVEAEENTGSASTDIVLLFPQSLADIAKQQGLEEGSAVLQQYRSSFGDFEAGEIQRHHARYLFQKRGKKWLITGSQPLAPPDIHKP</sequence>
<dbReference type="Proteomes" id="UP000610558">
    <property type="component" value="Unassembled WGS sequence"/>
</dbReference>
<dbReference type="AlphaFoldDB" id="A0A927BZX0"/>
<organism evidence="1 2">
    <name type="scientific">Spongiibacter pelagi</name>
    <dbReference type="NCBI Taxonomy" id="2760804"/>
    <lineage>
        <taxon>Bacteria</taxon>
        <taxon>Pseudomonadati</taxon>
        <taxon>Pseudomonadota</taxon>
        <taxon>Gammaproteobacteria</taxon>
        <taxon>Cellvibrionales</taxon>
        <taxon>Spongiibacteraceae</taxon>
        <taxon>Spongiibacter</taxon>
    </lineage>
</organism>
<evidence type="ECO:0000313" key="1">
    <source>
        <dbReference type="EMBL" id="MBD2858675.1"/>
    </source>
</evidence>
<accession>A0A927BZX0</accession>
<name>A0A927BZX0_9GAMM</name>
<dbReference type="RefSeq" id="WP_190763779.1">
    <property type="nucleotide sequence ID" value="NZ_JACXLD010000003.1"/>
</dbReference>
<reference evidence="1" key="1">
    <citation type="submission" date="2020-09" db="EMBL/GenBank/DDBJ databases">
        <authorList>
            <person name="Yoon J.-W."/>
        </authorList>
    </citation>
    <scope>NUCLEOTIDE SEQUENCE</scope>
    <source>
        <strain evidence="1">KMU-158</strain>
    </source>
</reference>
<keyword evidence="2" id="KW-1185">Reference proteome</keyword>
<comment type="caution">
    <text evidence="1">The sequence shown here is derived from an EMBL/GenBank/DDBJ whole genome shotgun (WGS) entry which is preliminary data.</text>
</comment>
<protein>
    <submittedName>
        <fullName evidence="1">Uncharacterized protein</fullName>
    </submittedName>
</protein>
<evidence type="ECO:0000313" key="2">
    <source>
        <dbReference type="Proteomes" id="UP000610558"/>
    </source>
</evidence>
<dbReference type="EMBL" id="JACXLD010000003">
    <property type="protein sequence ID" value="MBD2858675.1"/>
    <property type="molecule type" value="Genomic_DNA"/>
</dbReference>
<proteinExistence type="predicted"/>
<gene>
    <name evidence="1" type="ORF">IB286_06590</name>
</gene>